<dbReference type="EMBL" id="CM046124">
    <property type="protein sequence ID" value="KAI8432913.1"/>
    <property type="molecule type" value="Genomic_DNA"/>
</dbReference>
<keyword evidence="2" id="KW-1185">Reference proteome</keyword>
<reference evidence="1 2" key="1">
    <citation type="journal article" date="2022" name="Genome Biol. Evol.">
        <title>The Spruce Budworm Genome: Reconstructing the Evolutionary History of Antifreeze Proteins.</title>
        <authorList>
            <person name="Beliveau C."/>
            <person name="Gagne P."/>
            <person name="Picq S."/>
            <person name="Vernygora O."/>
            <person name="Keeling C.I."/>
            <person name="Pinkney K."/>
            <person name="Doucet D."/>
            <person name="Wen F."/>
            <person name="Johnston J.S."/>
            <person name="Maaroufi H."/>
            <person name="Boyle B."/>
            <person name="Laroche J."/>
            <person name="Dewar K."/>
            <person name="Juretic N."/>
            <person name="Blackburn G."/>
            <person name="Nisole A."/>
            <person name="Brunet B."/>
            <person name="Brandao M."/>
            <person name="Lumley L."/>
            <person name="Duan J."/>
            <person name="Quan G."/>
            <person name="Lucarotti C.J."/>
            <person name="Roe A.D."/>
            <person name="Sperling F.A.H."/>
            <person name="Levesque R.C."/>
            <person name="Cusson M."/>
        </authorList>
    </citation>
    <scope>NUCLEOTIDE SEQUENCE [LARGE SCALE GENOMIC DNA]</scope>
    <source>
        <strain evidence="1">Glfc:IPQL:Cfum</strain>
    </source>
</reference>
<dbReference type="Proteomes" id="UP001064048">
    <property type="component" value="Chromosome 24"/>
</dbReference>
<name>A0ACC0K913_CHOFU</name>
<organism evidence="1 2">
    <name type="scientific">Choristoneura fumiferana</name>
    <name type="common">Spruce budworm moth</name>
    <name type="synonym">Archips fumiferana</name>
    <dbReference type="NCBI Taxonomy" id="7141"/>
    <lineage>
        <taxon>Eukaryota</taxon>
        <taxon>Metazoa</taxon>
        <taxon>Ecdysozoa</taxon>
        <taxon>Arthropoda</taxon>
        <taxon>Hexapoda</taxon>
        <taxon>Insecta</taxon>
        <taxon>Pterygota</taxon>
        <taxon>Neoptera</taxon>
        <taxon>Endopterygota</taxon>
        <taxon>Lepidoptera</taxon>
        <taxon>Glossata</taxon>
        <taxon>Ditrysia</taxon>
        <taxon>Tortricoidea</taxon>
        <taxon>Tortricidae</taxon>
        <taxon>Tortricinae</taxon>
        <taxon>Choristoneura</taxon>
    </lineage>
</organism>
<evidence type="ECO:0000313" key="1">
    <source>
        <dbReference type="EMBL" id="KAI8432913.1"/>
    </source>
</evidence>
<comment type="caution">
    <text evidence="1">The sequence shown here is derived from an EMBL/GenBank/DDBJ whole genome shotgun (WGS) entry which is preliminary data.</text>
</comment>
<evidence type="ECO:0000313" key="2">
    <source>
        <dbReference type="Proteomes" id="UP001064048"/>
    </source>
</evidence>
<gene>
    <name evidence="1" type="ORF">MSG28_013823</name>
</gene>
<accession>A0ACC0K913</accession>
<sequence>MSNSSESENVNYSDSEEVFSKANRSRRKKYVPNFRLIKGFESDRETKEFQSVESDLNDVITTDGIMKAPPTVQVTSPETENLPEYKRKPSHYEAESSKEEDFSPSPVEQIFNTRALSKHSLTYELEKFEKNAMIIFNQENVDGYEKRLGTEKDVEALERTFKKYGFEVEERKDRTKAELFSELEAFANTDFTDYGCVVVAVLTHGSRQGLLRARDQPFCELELVKHFLHKPFLVTKPIIFIIQACRGTKSTAGVAVHYAGRVRKDIDEEVEAYTLPVEADILILHSSYIGKPSHRNELYGSWFIQSLCGKIDDMADSHDLEAILTEVKREVAIDRYHKEYNRRTLEMDINKQMPVTTSTLIRKLYLKKYGEETVYYRRVKNVRQSSRNEVLDSGGPITPTLMQYTTCSCFLSHFDYIKTCLRLFIEENPDDATARGFLNVADTFKDDKEFNSSKEVMLRTICSHLVTNAQECKFFKYLHMYKN</sequence>
<protein>
    <submittedName>
        <fullName evidence="1">Uncharacterized protein</fullName>
    </submittedName>
</protein>
<proteinExistence type="predicted"/>